<name>A0A9X6ZQK4_BACTU</name>
<dbReference type="Gene3D" id="3.30.700.10">
    <property type="entry name" value="Glycoprotein, Type 4 Pilin"/>
    <property type="match status" value="1"/>
</dbReference>
<dbReference type="InterPro" id="IPR045584">
    <property type="entry name" value="Pilin-like"/>
</dbReference>
<comment type="subcellular location">
    <subcellularLocation>
        <location evidence="1">Cell surface</location>
    </subcellularLocation>
</comment>
<dbReference type="GO" id="GO:0015628">
    <property type="term" value="P:protein secretion by the type II secretion system"/>
    <property type="evidence" value="ECO:0007669"/>
    <property type="project" value="InterPro"/>
</dbReference>
<dbReference type="GO" id="GO:0015627">
    <property type="term" value="C:type II protein secretion system complex"/>
    <property type="evidence" value="ECO:0007669"/>
    <property type="project" value="InterPro"/>
</dbReference>
<feature type="transmembrane region" description="Helical" evidence="4">
    <location>
        <begin position="25"/>
        <end position="46"/>
    </location>
</feature>
<evidence type="ECO:0000256" key="4">
    <source>
        <dbReference type="SAM" id="Phobius"/>
    </source>
</evidence>
<evidence type="ECO:0000256" key="1">
    <source>
        <dbReference type="ARBA" id="ARBA00004241"/>
    </source>
</evidence>
<dbReference type="GO" id="GO:0009986">
    <property type="term" value="C:cell surface"/>
    <property type="evidence" value="ECO:0007669"/>
    <property type="project" value="UniProtKB-SubCell"/>
</dbReference>
<evidence type="ECO:0000313" key="5">
    <source>
        <dbReference type="EMBL" id="PFJ30286.1"/>
    </source>
</evidence>
<evidence type="ECO:0000313" key="6">
    <source>
        <dbReference type="Proteomes" id="UP000224003"/>
    </source>
</evidence>
<dbReference type="Pfam" id="PF07963">
    <property type="entry name" value="N_methyl"/>
    <property type="match status" value="1"/>
</dbReference>
<dbReference type="InterPro" id="IPR012902">
    <property type="entry name" value="N_methyl_site"/>
</dbReference>
<gene>
    <name evidence="5" type="ORF">COJ15_30885</name>
</gene>
<dbReference type="PRINTS" id="PR00813">
    <property type="entry name" value="BCTERIALGSPG"/>
</dbReference>
<proteinExistence type="predicted"/>
<keyword evidence="4" id="KW-0472">Membrane</keyword>
<keyword evidence="4" id="KW-0812">Transmembrane</keyword>
<protein>
    <recommendedName>
        <fullName evidence="7">Prepilin-type N-terminal cleavage/methylation domain-containing protein</fullName>
    </recommendedName>
</protein>
<dbReference type="SUPFAM" id="SSF54523">
    <property type="entry name" value="Pili subunits"/>
    <property type="match status" value="1"/>
</dbReference>
<accession>A0A9X6ZQK4</accession>
<sequence length="168" mass="18951">MICFFLKKEGITIRRIYNIFQSEKGVTLIELLAVIIIIGLLSTFLIPKLNSFTNNSQVTIVETDIRLLKSNIQEHFVDDPTKTLNEDLLKKYFGTPVKLVSASGADPAYYTLPEKKDPWGNPYEVIVGKKELFVAFHAFGPNQTNDIKNGITATNIKDDILAIFYPKP</sequence>
<comment type="caution">
    <text evidence="5">The sequence shown here is derived from an EMBL/GenBank/DDBJ whole genome shotgun (WGS) entry which is preliminary data.</text>
</comment>
<reference evidence="5 6" key="1">
    <citation type="submission" date="2017-09" db="EMBL/GenBank/DDBJ databases">
        <title>Large-scale bioinformatics analysis of Bacillus genomes uncovers conserved roles of natural products in bacterial physiology.</title>
        <authorList>
            <consortium name="Agbiome Team Llc"/>
            <person name="Bleich R.M."/>
            <person name="Grubbs K.J."/>
            <person name="Santa Maria K.C."/>
            <person name="Allen S.E."/>
            <person name="Farag S."/>
            <person name="Shank E.A."/>
            <person name="Bowers A."/>
        </authorList>
    </citation>
    <scope>NUCLEOTIDE SEQUENCE [LARGE SCALE GENOMIC DNA]</scope>
    <source>
        <strain evidence="5 6">AFS085496</strain>
    </source>
</reference>
<keyword evidence="2" id="KW-0488">Methylation</keyword>
<dbReference type="InterPro" id="IPR000983">
    <property type="entry name" value="Bac_GSPG_pilin"/>
</dbReference>
<evidence type="ECO:0000256" key="3">
    <source>
        <dbReference type="ARBA" id="ARBA00023287"/>
    </source>
</evidence>
<evidence type="ECO:0000256" key="2">
    <source>
        <dbReference type="ARBA" id="ARBA00022481"/>
    </source>
</evidence>
<keyword evidence="3" id="KW-0178">Competence</keyword>
<dbReference type="EMBL" id="NUVX01000075">
    <property type="protein sequence ID" value="PFJ30286.1"/>
    <property type="molecule type" value="Genomic_DNA"/>
</dbReference>
<organism evidence="5 6">
    <name type="scientific">Bacillus thuringiensis</name>
    <dbReference type="NCBI Taxonomy" id="1428"/>
    <lineage>
        <taxon>Bacteria</taxon>
        <taxon>Bacillati</taxon>
        <taxon>Bacillota</taxon>
        <taxon>Bacilli</taxon>
        <taxon>Bacillales</taxon>
        <taxon>Bacillaceae</taxon>
        <taxon>Bacillus</taxon>
        <taxon>Bacillus cereus group</taxon>
    </lineage>
</organism>
<dbReference type="GO" id="GO:0030420">
    <property type="term" value="P:establishment of competence for transformation"/>
    <property type="evidence" value="ECO:0007669"/>
    <property type="project" value="UniProtKB-KW"/>
</dbReference>
<dbReference type="Proteomes" id="UP000224003">
    <property type="component" value="Unassembled WGS sequence"/>
</dbReference>
<dbReference type="PROSITE" id="PS00409">
    <property type="entry name" value="PROKAR_NTER_METHYL"/>
    <property type="match status" value="1"/>
</dbReference>
<dbReference type="AlphaFoldDB" id="A0A9X6ZQK4"/>
<keyword evidence="4" id="KW-1133">Transmembrane helix</keyword>
<dbReference type="NCBIfam" id="TIGR02532">
    <property type="entry name" value="IV_pilin_GFxxxE"/>
    <property type="match status" value="1"/>
</dbReference>
<evidence type="ECO:0008006" key="7">
    <source>
        <dbReference type="Google" id="ProtNLM"/>
    </source>
</evidence>